<comment type="caution">
    <text evidence="2">The sequence shown here is derived from an EMBL/GenBank/DDBJ whole genome shotgun (WGS) entry which is preliminary data.</text>
</comment>
<reference evidence="2 3" key="1">
    <citation type="journal article" date="2019" name="Int. J. Syst. Evol. Microbiol.">
        <title>The Global Catalogue of Microorganisms (GCM) 10K type strain sequencing project: providing services to taxonomists for standard genome sequencing and annotation.</title>
        <authorList>
            <consortium name="The Broad Institute Genomics Platform"/>
            <consortium name="The Broad Institute Genome Sequencing Center for Infectious Disease"/>
            <person name="Wu L."/>
            <person name="Ma J."/>
        </authorList>
    </citation>
    <scope>NUCLEOTIDE SEQUENCE [LARGE SCALE GENOMIC DNA]</scope>
    <source>
        <strain evidence="2 3">JCM 12774</strain>
    </source>
</reference>
<dbReference type="EMBL" id="BAAACX010000002">
    <property type="protein sequence ID" value="GAA0373198.1"/>
    <property type="molecule type" value="Genomic_DNA"/>
</dbReference>
<name>A0ABN0XUF8_9BACL</name>
<dbReference type="RefSeq" id="WP_343855747.1">
    <property type="nucleotide sequence ID" value="NZ_BAAACX010000002.1"/>
</dbReference>
<keyword evidence="1" id="KW-0175">Coiled coil</keyword>
<dbReference type="Proteomes" id="UP001500340">
    <property type="component" value="Unassembled WGS sequence"/>
</dbReference>
<sequence length="524" mass="61541">MAYFEIATAVLSAIGEHNAKIKQTNEISARILNQLNDLKKEIVQYILEHSLSQYEGKIDWYHEFYEQTITDYINGVKDETKTKENLTQLSFFLGEVISEINKTFISDLQFYCKKVHPILINAVIFQIATYTEMSVRFGEFTRDTDVIQSLDFLLEKHFSYYKYTYDNSNIYPNGTYLDRPVFNNFDLYKSIIKFRKELEHLRFINEINLNSNFKLIETTERTAFGKFQFHRCTQHQILELNQIRVLAANNQNGELDNPSILKDVHDIPEESTATFTVTLSSSISRQAQLEIWELTESGEVIGEEPTVAFPIDNQWTTQTITYRKKQMDTKLRFEIYWFDKNVDNIFIRNANITFTQAEERLPDVQYPHILPMVDSLVLKSRSNNKMPYFTINPDYSSSIYFAANDDKHTFEVPSVYYDLTMSGLNGPIKDWERLNVTFECFVKSRENIDRNIALALHEGEMKNGNFNAKNTISTEKQAINTEWKFFRLSGSRQFNGWVRCEVYWFDSNATDIMIRSPRVRYTLK</sequence>
<protein>
    <submittedName>
        <fullName evidence="2">Uncharacterized protein</fullName>
    </submittedName>
</protein>
<feature type="coiled-coil region" evidence="1">
    <location>
        <begin position="21"/>
        <end position="48"/>
    </location>
</feature>
<organism evidence="2 3">
    <name type="scientific">Paenibacillus motobuensis</name>
    <dbReference type="NCBI Taxonomy" id="295324"/>
    <lineage>
        <taxon>Bacteria</taxon>
        <taxon>Bacillati</taxon>
        <taxon>Bacillota</taxon>
        <taxon>Bacilli</taxon>
        <taxon>Bacillales</taxon>
        <taxon>Paenibacillaceae</taxon>
        <taxon>Paenibacillus</taxon>
    </lineage>
</organism>
<evidence type="ECO:0000313" key="3">
    <source>
        <dbReference type="Proteomes" id="UP001500340"/>
    </source>
</evidence>
<gene>
    <name evidence="2" type="ORF">GCM10008933_00190</name>
</gene>
<keyword evidence="3" id="KW-1185">Reference proteome</keyword>
<evidence type="ECO:0000313" key="2">
    <source>
        <dbReference type="EMBL" id="GAA0373198.1"/>
    </source>
</evidence>
<proteinExistence type="predicted"/>
<accession>A0ABN0XUF8</accession>
<evidence type="ECO:0000256" key="1">
    <source>
        <dbReference type="SAM" id="Coils"/>
    </source>
</evidence>